<feature type="transmembrane region" description="Helical" evidence="1">
    <location>
        <begin position="272"/>
        <end position="290"/>
    </location>
</feature>
<evidence type="ECO:0000313" key="3">
    <source>
        <dbReference type="Proteomes" id="UP000030889"/>
    </source>
</evidence>
<comment type="caution">
    <text evidence="2">The sequence shown here is derived from an EMBL/GenBank/DDBJ whole genome shotgun (WGS) entry which is preliminary data.</text>
</comment>
<gene>
    <name evidence="2" type="ORF">LG35_02135</name>
</gene>
<protein>
    <submittedName>
        <fullName evidence="2">Uncharacterized protein</fullName>
    </submittedName>
</protein>
<reference evidence="2 3" key="1">
    <citation type="submission" date="2014-09" db="EMBL/GenBank/DDBJ databases">
        <title>Alistipes sp. 627, sp. nov., a novel member of the family Rikenellaceae isolated from human faeces.</title>
        <authorList>
            <person name="Shkoporov A.N."/>
            <person name="Chaplin A.V."/>
            <person name="Motuzova O.V."/>
            <person name="Kafarskaia L.I."/>
            <person name="Khokhlova E.V."/>
            <person name="Efimov B.A."/>
        </authorList>
    </citation>
    <scope>NUCLEOTIDE SEQUENCE [LARGE SCALE GENOMIC DNA]</scope>
    <source>
        <strain evidence="2 3">627</strain>
    </source>
</reference>
<accession>A0ABR4YL12</accession>
<dbReference type="EMBL" id="JRGF01000002">
    <property type="protein sequence ID" value="KHE42822.1"/>
    <property type="molecule type" value="Genomic_DNA"/>
</dbReference>
<dbReference type="Proteomes" id="UP000030889">
    <property type="component" value="Unassembled WGS sequence"/>
</dbReference>
<proteinExistence type="predicted"/>
<name>A0ABR4YL12_9BACT</name>
<keyword evidence="1" id="KW-1133">Transmembrane helix</keyword>
<keyword evidence="3" id="KW-1185">Reference proteome</keyword>
<keyword evidence="1" id="KW-0472">Membrane</keyword>
<keyword evidence="1" id="KW-0812">Transmembrane</keyword>
<evidence type="ECO:0000256" key="1">
    <source>
        <dbReference type="SAM" id="Phobius"/>
    </source>
</evidence>
<organism evidence="2 3">
    <name type="scientific">Alistipes inops</name>
    <dbReference type="NCBI Taxonomy" id="1501391"/>
    <lineage>
        <taxon>Bacteria</taxon>
        <taxon>Pseudomonadati</taxon>
        <taxon>Bacteroidota</taxon>
        <taxon>Bacteroidia</taxon>
        <taxon>Bacteroidales</taxon>
        <taxon>Rikenellaceae</taxon>
        <taxon>Alistipes</taxon>
    </lineage>
</organism>
<sequence length="487" mass="55956">MIDIKAKIHDKFSVEFKVGFVADGERGNDFAINTWIFLPNSLDINPATYGKEDFYRDVKSNVRFITPIFPLGEIAGGAAVPLEHIRRALSGLAADPSREHVADYEYHIKMFSAIVKSAMREAVYAVEECGTASVAEELCRKFVADARRTVDAYREAARIIDVPQVGVDLKHLYDFGDEYMSRLTESFSFRLLQSLGRFRGDEGAGTASAAVEELIREEADYKRARGYAAVAPDDPQGNRRLVYRHNVLKKYISSDLYIKLDKKQDGKTVRQIYYSIAAGIAMVFATVVAFAFQRRFGNFSGPLFVALVVSYMLKDRIKELARYYFAHRLGRKYFDHKADINIKEQPIGWLKEGMDFISDGKVPPEVMEMRGRTPLLEAENRIFDEKIILYRKLVYIDGQELAKYDEYRLSGINDILRLHFGRFTLKMDDPQTPLRRLRDDGSVEVIYTDRIYYINFVMQFRYGAGSEYKRFRLVVTRNGILSIEEMN</sequence>
<evidence type="ECO:0000313" key="2">
    <source>
        <dbReference type="EMBL" id="KHE42822.1"/>
    </source>
</evidence>
<dbReference type="RefSeq" id="WP_022064111.1">
    <property type="nucleotide sequence ID" value="NZ_JRGF01000002.1"/>
</dbReference>